<proteinExistence type="predicted"/>
<gene>
    <name evidence="2" type="ORF">SKAU_G00085630</name>
</gene>
<reference evidence="2" key="1">
    <citation type="journal article" date="2023" name="Science">
        <title>Genome structures resolve the early diversification of teleost fishes.</title>
        <authorList>
            <person name="Parey E."/>
            <person name="Louis A."/>
            <person name="Montfort J."/>
            <person name="Bouchez O."/>
            <person name="Roques C."/>
            <person name="Iampietro C."/>
            <person name="Lluch J."/>
            <person name="Castinel A."/>
            <person name="Donnadieu C."/>
            <person name="Desvignes T."/>
            <person name="Floi Bucao C."/>
            <person name="Jouanno E."/>
            <person name="Wen M."/>
            <person name="Mejri S."/>
            <person name="Dirks R."/>
            <person name="Jansen H."/>
            <person name="Henkel C."/>
            <person name="Chen W.J."/>
            <person name="Zahm M."/>
            <person name="Cabau C."/>
            <person name="Klopp C."/>
            <person name="Thompson A.W."/>
            <person name="Robinson-Rechavi M."/>
            <person name="Braasch I."/>
            <person name="Lecointre G."/>
            <person name="Bobe J."/>
            <person name="Postlethwait J.H."/>
            <person name="Berthelot C."/>
            <person name="Roest Crollius H."/>
            <person name="Guiguen Y."/>
        </authorList>
    </citation>
    <scope>NUCLEOTIDE SEQUENCE</scope>
    <source>
        <strain evidence="2">WJC10195</strain>
    </source>
</reference>
<organism evidence="2 3">
    <name type="scientific">Synaphobranchus kaupii</name>
    <name type="common">Kaup's arrowtooth eel</name>
    <dbReference type="NCBI Taxonomy" id="118154"/>
    <lineage>
        <taxon>Eukaryota</taxon>
        <taxon>Metazoa</taxon>
        <taxon>Chordata</taxon>
        <taxon>Craniata</taxon>
        <taxon>Vertebrata</taxon>
        <taxon>Euteleostomi</taxon>
        <taxon>Actinopterygii</taxon>
        <taxon>Neopterygii</taxon>
        <taxon>Teleostei</taxon>
        <taxon>Anguilliformes</taxon>
        <taxon>Synaphobranchidae</taxon>
        <taxon>Synaphobranchus</taxon>
    </lineage>
</organism>
<protein>
    <submittedName>
        <fullName evidence="2">Uncharacterized protein</fullName>
    </submittedName>
</protein>
<accession>A0A9Q1J3R1</accession>
<dbReference type="AlphaFoldDB" id="A0A9Q1J3R1"/>
<keyword evidence="3" id="KW-1185">Reference proteome</keyword>
<evidence type="ECO:0000313" key="3">
    <source>
        <dbReference type="Proteomes" id="UP001152622"/>
    </source>
</evidence>
<sequence>MFKLPLELRGNRAGTRRSEPFPRAALLWTGRSEGGAPNGRTLPTGSCLRGGSADESRRVARRWAFGGALAVKRFLSCGGLCEPLSEVPHASGPPPPPNDAWNPRHLGRDESLPGS</sequence>
<dbReference type="Proteomes" id="UP001152622">
    <property type="component" value="Chromosome 3"/>
</dbReference>
<evidence type="ECO:0000256" key="1">
    <source>
        <dbReference type="SAM" id="MobiDB-lite"/>
    </source>
</evidence>
<feature type="region of interest" description="Disordered" evidence="1">
    <location>
        <begin position="85"/>
        <end position="115"/>
    </location>
</feature>
<feature type="compositionally biased region" description="Basic and acidic residues" evidence="1">
    <location>
        <begin position="106"/>
        <end position="115"/>
    </location>
</feature>
<evidence type="ECO:0000313" key="2">
    <source>
        <dbReference type="EMBL" id="KAJ8368535.1"/>
    </source>
</evidence>
<name>A0A9Q1J3R1_SYNKA</name>
<feature type="region of interest" description="Disordered" evidence="1">
    <location>
        <begin position="28"/>
        <end position="53"/>
    </location>
</feature>
<dbReference type="EMBL" id="JAINUF010000003">
    <property type="protein sequence ID" value="KAJ8368535.1"/>
    <property type="molecule type" value="Genomic_DNA"/>
</dbReference>
<comment type="caution">
    <text evidence="2">The sequence shown here is derived from an EMBL/GenBank/DDBJ whole genome shotgun (WGS) entry which is preliminary data.</text>
</comment>